<accession>A0ABW9GJ04</accession>
<protein>
    <submittedName>
        <fullName evidence="3">Protein phosphatase 2C domain-containing protein</fullName>
    </submittedName>
</protein>
<evidence type="ECO:0000259" key="2">
    <source>
        <dbReference type="PROSITE" id="PS51746"/>
    </source>
</evidence>
<dbReference type="InterPro" id="IPR036457">
    <property type="entry name" value="PPM-type-like_dom_sf"/>
</dbReference>
<proteinExistence type="predicted"/>
<dbReference type="Gene3D" id="3.60.40.10">
    <property type="entry name" value="PPM-type phosphatase domain"/>
    <property type="match status" value="1"/>
</dbReference>
<dbReference type="InterPro" id="IPR001932">
    <property type="entry name" value="PPM-type_phosphatase-like_dom"/>
</dbReference>
<sequence length="233" mass="24060">MSGSRYEQQDAAAIHATPRFAVIVVADGVSSSPDAGACAQVAARSACDHLAVFPAHRRDPAPFLHSTADAVTQDLRAAVTAGRVHERSQSTLAAAVVFRGFCWALSLGDSRVALVRDGQPIESTTRHSAASAHAGGLGPRSTSPALTRWASPAGDGGGVTVQCWRLVPGDAVLVTSDGVDDVLPPWRAAQVIATAHRDECDPADMVLAEIDAVGGAVDNATIAVLSIPTERSR</sequence>
<gene>
    <name evidence="3" type="ORF">P5G46_08510</name>
</gene>
<keyword evidence="4" id="KW-1185">Reference proteome</keyword>
<evidence type="ECO:0000256" key="1">
    <source>
        <dbReference type="SAM" id="MobiDB-lite"/>
    </source>
</evidence>
<dbReference type="EMBL" id="JAROCE010000002">
    <property type="protein sequence ID" value="MFM2720545.1"/>
    <property type="molecule type" value="Genomic_DNA"/>
</dbReference>
<organism evidence="3 4">
    <name type="scientific">Microbacterium mcarthurae</name>
    <dbReference type="NCBI Taxonomy" id="3035918"/>
    <lineage>
        <taxon>Bacteria</taxon>
        <taxon>Bacillati</taxon>
        <taxon>Actinomycetota</taxon>
        <taxon>Actinomycetes</taxon>
        <taxon>Micrococcales</taxon>
        <taxon>Microbacteriaceae</taxon>
        <taxon>Microbacterium</taxon>
    </lineage>
</organism>
<reference evidence="3 4" key="1">
    <citation type="submission" date="2023-03" db="EMBL/GenBank/DDBJ databases">
        <title>MT1 and MT2 Draft Genomes of Novel Species.</title>
        <authorList>
            <person name="Venkateswaran K."/>
        </authorList>
    </citation>
    <scope>NUCLEOTIDE SEQUENCE [LARGE SCALE GENOMIC DNA]</scope>
    <source>
        <strain evidence="3 4">IF8SW-P5</strain>
    </source>
</reference>
<dbReference type="PROSITE" id="PS51746">
    <property type="entry name" value="PPM_2"/>
    <property type="match status" value="1"/>
</dbReference>
<dbReference type="SUPFAM" id="SSF81606">
    <property type="entry name" value="PP2C-like"/>
    <property type="match status" value="1"/>
</dbReference>
<name>A0ABW9GJ04_9MICO</name>
<feature type="domain" description="PPM-type phosphatase" evidence="2">
    <location>
        <begin position="1"/>
        <end position="227"/>
    </location>
</feature>
<dbReference type="Proteomes" id="UP001630303">
    <property type="component" value="Unassembled WGS sequence"/>
</dbReference>
<dbReference type="Pfam" id="PF13672">
    <property type="entry name" value="PP2C_2"/>
    <property type="match status" value="1"/>
</dbReference>
<dbReference type="RefSeq" id="WP_375095048.1">
    <property type="nucleotide sequence ID" value="NZ_JAROCE010000002.1"/>
</dbReference>
<comment type="caution">
    <text evidence="3">The sequence shown here is derived from an EMBL/GenBank/DDBJ whole genome shotgun (WGS) entry which is preliminary data.</text>
</comment>
<evidence type="ECO:0000313" key="4">
    <source>
        <dbReference type="Proteomes" id="UP001630303"/>
    </source>
</evidence>
<feature type="region of interest" description="Disordered" evidence="1">
    <location>
        <begin position="124"/>
        <end position="146"/>
    </location>
</feature>
<evidence type="ECO:0000313" key="3">
    <source>
        <dbReference type="EMBL" id="MFM2720545.1"/>
    </source>
</evidence>